<dbReference type="GO" id="GO:0032259">
    <property type="term" value="P:methylation"/>
    <property type="evidence" value="ECO:0007669"/>
    <property type="project" value="UniProtKB-KW"/>
</dbReference>
<dbReference type="InterPro" id="IPR000257">
    <property type="entry name" value="Uroporphyrinogen_deCOase"/>
</dbReference>
<dbReference type="GO" id="GO:0004853">
    <property type="term" value="F:uroporphyrinogen decarboxylase activity"/>
    <property type="evidence" value="ECO:0007669"/>
    <property type="project" value="InterPro"/>
</dbReference>
<reference evidence="2" key="1">
    <citation type="submission" date="2017-02" db="EMBL/GenBank/DDBJ databases">
        <title>Delving into the versatile metabolic prowess of the omnipresent phylum Bacteroidetes.</title>
        <authorList>
            <person name="Nobu M.K."/>
            <person name="Mei R."/>
            <person name="Narihiro T."/>
            <person name="Kuroda K."/>
            <person name="Liu W.-T."/>
        </authorList>
    </citation>
    <scope>NUCLEOTIDE SEQUENCE</scope>
    <source>
        <strain evidence="2">ADurb.Bin276</strain>
    </source>
</reference>
<dbReference type="InterPro" id="IPR038071">
    <property type="entry name" value="UROD/MetE-like_sf"/>
</dbReference>
<keyword evidence="2" id="KW-0489">Methyltransferase</keyword>
<dbReference type="SUPFAM" id="SSF51726">
    <property type="entry name" value="UROD/MetE-like"/>
    <property type="match status" value="1"/>
</dbReference>
<dbReference type="Proteomes" id="UP000485569">
    <property type="component" value="Unassembled WGS sequence"/>
</dbReference>
<dbReference type="GO" id="GO:0006779">
    <property type="term" value="P:porphyrin-containing compound biosynthetic process"/>
    <property type="evidence" value="ECO:0007669"/>
    <property type="project" value="InterPro"/>
</dbReference>
<dbReference type="GO" id="GO:0008168">
    <property type="term" value="F:methyltransferase activity"/>
    <property type="evidence" value="ECO:0007669"/>
    <property type="project" value="UniProtKB-KW"/>
</dbReference>
<proteinExistence type="predicted"/>
<organism evidence="2">
    <name type="scientific">Candidatus Atribacter allofermentans</name>
    <dbReference type="NCBI Taxonomy" id="1852833"/>
    <lineage>
        <taxon>Bacteria</taxon>
        <taxon>Pseudomonadati</taxon>
        <taxon>Atribacterota</taxon>
        <taxon>Atribacteria</taxon>
        <taxon>Atribacterales</taxon>
        <taxon>Atribacteraceae</taxon>
        <taxon>Atribacter</taxon>
    </lineage>
</organism>
<dbReference type="EMBL" id="MWBQ01000078">
    <property type="protein sequence ID" value="OQA58136.1"/>
    <property type="molecule type" value="Genomic_DNA"/>
</dbReference>
<dbReference type="PANTHER" id="PTHR47099:SF1">
    <property type="entry name" value="METHYLCOBAMIDE:COM METHYLTRANSFERASE MTBA"/>
    <property type="match status" value="1"/>
</dbReference>
<feature type="domain" description="Uroporphyrinogen decarboxylase (URO-D)" evidence="1">
    <location>
        <begin position="3"/>
        <end position="125"/>
    </location>
</feature>
<evidence type="ECO:0000259" key="1">
    <source>
        <dbReference type="Pfam" id="PF01208"/>
    </source>
</evidence>
<gene>
    <name evidence="2" type="ORF">BWY41_01101</name>
</gene>
<accession>A0A1V5SUD2</accession>
<dbReference type="AlphaFoldDB" id="A0A1V5SUD2"/>
<keyword evidence="2" id="KW-0808">Transferase</keyword>
<dbReference type="PANTHER" id="PTHR47099">
    <property type="entry name" value="METHYLCOBAMIDE:COM METHYLTRANSFERASE MTBA"/>
    <property type="match status" value="1"/>
</dbReference>
<dbReference type="InterPro" id="IPR052024">
    <property type="entry name" value="Methanogen_methyltrans"/>
</dbReference>
<protein>
    <submittedName>
        <fullName evidence="2">Methylcobalamin:coenzyme M methyltransferase</fullName>
    </submittedName>
</protein>
<comment type="caution">
    <text evidence="2">The sequence shown here is derived from an EMBL/GenBank/DDBJ whole genome shotgun (WGS) entry which is preliminary data.</text>
</comment>
<sequence>MVGYLGDSVFKDLVLPYLVELYAVVKPNHRIFHSDGTLQWIWKTICKEVDVLFSFDPNLDIDKIRQENKDIFLIGNIDPVKIMLEGKSEEIVKISWEKIRAGGKNFALGLGGELVSGTPEENIKVISYLQDEF</sequence>
<dbReference type="Gene3D" id="3.20.20.210">
    <property type="match status" value="1"/>
</dbReference>
<evidence type="ECO:0000313" key="2">
    <source>
        <dbReference type="EMBL" id="OQA58136.1"/>
    </source>
</evidence>
<dbReference type="Pfam" id="PF01208">
    <property type="entry name" value="URO-D"/>
    <property type="match status" value="1"/>
</dbReference>
<name>A0A1V5SUD2_9BACT</name>